<organism evidence="1 2">
    <name type="scientific">Nostoc minutum NIES-26</name>
    <dbReference type="NCBI Taxonomy" id="1844469"/>
    <lineage>
        <taxon>Bacteria</taxon>
        <taxon>Bacillati</taxon>
        <taxon>Cyanobacteriota</taxon>
        <taxon>Cyanophyceae</taxon>
        <taxon>Nostocales</taxon>
        <taxon>Nostocaceae</taxon>
        <taxon>Nostoc</taxon>
    </lineage>
</organism>
<evidence type="ECO:0000313" key="2">
    <source>
        <dbReference type="Proteomes" id="UP000252107"/>
    </source>
</evidence>
<dbReference type="Pfam" id="PF07924">
    <property type="entry name" value="NuiA"/>
    <property type="match status" value="1"/>
</dbReference>
<dbReference type="InterPro" id="IPR036587">
    <property type="entry name" value="NucleaseA_inhib-like_sf"/>
</dbReference>
<protein>
    <submittedName>
        <fullName evidence="1">Nuclease</fullName>
    </submittedName>
</protein>
<proteinExistence type="predicted"/>
<dbReference type="Proteomes" id="UP000252107">
    <property type="component" value="Unassembled WGS sequence"/>
</dbReference>
<dbReference type="AlphaFoldDB" id="A0A367RML9"/>
<sequence length="133" mass="15135">MTNEITKKLKQASDGLLFMSESDYPFEVFFWSAQAKETLTDQKLLQLTGHSQDVLVETVDLDYLFRNSAQEKDWHDRQQKETVKKFQSLVETLKANLSDIQVYRVGTINIDVYIVGKTPSGDLAGLSTKVVET</sequence>
<dbReference type="PIRSF" id="PIRSF011544">
    <property type="entry name" value="NucleaseA_inhib-like"/>
    <property type="match status" value="1"/>
</dbReference>
<dbReference type="Gene3D" id="3.40.1460.10">
    <property type="entry name" value="Nuclease A inhibitor-like"/>
    <property type="match status" value="1"/>
</dbReference>
<evidence type="ECO:0000313" key="1">
    <source>
        <dbReference type="EMBL" id="RCJ36904.1"/>
    </source>
</evidence>
<gene>
    <name evidence="1" type="ORF">A6770_14845</name>
</gene>
<reference evidence="1" key="1">
    <citation type="submission" date="2016-04" db="EMBL/GenBank/DDBJ databases">
        <authorList>
            <person name="Tabuchi Yagui T.R."/>
        </authorList>
    </citation>
    <scope>NUCLEOTIDE SEQUENCE [LARGE SCALE GENOMIC DNA]</scope>
    <source>
        <strain evidence="1">NIES-26</strain>
    </source>
</reference>
<dbReference type="EMBL" id="LXQD01000131">
    <property type="protein sequence ID" value="RCJ36904.1"/>
    <property type="molecule type" value="Genomic_DNA"/>
</dbReference>
<keyword evidence="2" id="KW-1185">Reference proteome</keyword>
<dbReference type="InterPro" id="IPR012489">
    <property type="entry name" value="NucleaseA_inhib-like"/>
</dbReference>
<name>A0A367RML9_9NOSO</name>
<accession>A0A367RML9</accession>
<dbReference type="SUPFAM" id="SSF82602">
    <property type="entry name" value="Nuclease A inhibitor (NuiA)"/>
    <property type="match status" value="1"/>
</dbReference>
<comment type="caution">
    <text evidence="1">The sequence shown here is derived from an EMBL/GenBank/DDBJ whole genome shotgun (WGS) entry which is preliminary data.</text>
</comment>